<dbReference type="SMART" id="SM00882">
    <property type="entry name" value="CoA_trans"/>
    <property type="match status" value="1"/>
</dbReference>
<accession>A0A9K3L038</accession>
<comment type="caution">
    <text evidence="1">The sequence shown here is derived from an EMBL/GenBank/DDBJ whole genome shotgun (WGS) entry which is preliminary data.</text>
</comment>
<organism evidence="1 2">
    <name type="scientific">Nitzschia inconspicua</name>
    <dbReference type="NCBI Taxonomy" id="303405"/>
    <lineage>
        <taxon>Eukaryota</taxon>
        <taxon>Sar</taxon>
        <taxon>Stramenopiles</taxon>
        <taxon>Ochrophyta</taxon>
        <taxon>Bacillariophyta</taxon>
        <taxon>Bacillariophyceae</taxon>
        <taxon>Bacillariophycidae</taxon>
        <taxon>Bacillariales</taxon>
        <taxon>Bacillariaceae</taxon>
        <taxon>Nitzschia</taxon>
    </lineage>
</organism>
<dbReference type="Pfam" id="PF01144">
    <property type="entry name" value="CoA_trans"/>
    <property type="match status" value="1"/>
</dbReference>
<protein>
    <submittedName>
        <fullName evidence="1">Coenzyme A transferase</fullName>
    </submittedName>
</protein>
<dbReference type="PANTHER" id="PTHR43293:SF1">
    <property type="entry name" value="ACETATE COA-TRANSFERASE YDIF"/>
    <property type="match status" value="1"/>
</dbReference>
<proteinExistence type="predicted"/>
<keyword evidence="2" id="KW-1185">Reference proteome</keyword>
<reference evidence="1" key="2">
    <citation type="submission" date="2021-04" db="EMBL/GenBank/DDBJ databases">
        <authorList>
            <person name="Podell S."/>
        </authorList>
    </citation>
    <scope>NUCLEOTIDE SEQUENCE</scope>
    <source>
        <strain evidence="1">Hildebrandi</strain>
    </source>
</reference>
<evidence type="ECO:0000313" key="1">
    <source>
        <dbReference type="EMBL" id="KAG7353243.1"/>
    </source>
</evidence>
<reference evidence="1" key="1">
    <citation type="journal article" date="2021" name="Sci. Rep.">
        <title>Diploid genomic architecture of Nitzschia inconspicua, an elite biomass production diatom.</title>
        <authorList>
            <person name="Oliver A."/>
            <person name="Podell S."/>
            <person name="Pinowska A."/>
            <person name="Traller J.C."/>
            <person name="Smith S.R."/>
            <person name="McClure R."/>
            <person name="Beliaev A."/>
            <person name="Bohutskyi P."/>
            <person name="Hill E.A."/>
            <person name="Rabines A."/>
            <person name="Zheng H."/>
            <person name="Allen L.Z."/>
            <person name="Kuo A."/>
            <person name="Grigoriev I.V."/>
            <person name="Allen A.E."/>
            <person name="Hazlebeck D."/>
            <person name="Allen E.E."/>
        </authorList>
    </citation>
    <scope>NUCLEOTIDE SEQUENCE</scope>
    <source>
        <strain evidence="1">Hildebrandi</strain>
    </source>
</reference>
<dbReference type="PANTHER" id="PTHR43293">
    <property type="entry name" value="ACETATE COA-TRANSFERASE YDIF"/>
    <property type="match status" value="1"/>
</dbReference>
<name>A0A9K3L038_9STRA</name>
<sequence>MMTLRVVSKTSSSTMFLRKLATLPSKAKGSSTIAKCLSASRSLQVSYYSNSTTDNYFGATTPTLLSSEESTSGWSHADPDDTRLIKYDIPQRVRQKLISAEDAVALVRDGDTVCVSGFVTQGAPELVLKTLGERFAKTKSPKNLTLFFGGGPGDYGEKGLSHLAKVADDGTCMLKRTIGGHYGQVPKVAELALSEKVEAWTLPMGSVSRMIRSQSTHSPGHITTIGLGTYVDPELNGGAANESAKKSPLHDLLVSRITIEGQTFLSYKALPIDVALIRGTTADAQGNISVEHESLLCDQKIMAAAAKNSGGLVIAQVKRIAANHSIPSRDVAIPGPLVDCVVVVDEKDHEECHPMSYVEKHNSSLVGEIKTPRDSIQKMPLNIRKIIARRAFFGLKPNTIINLGIGLPEGVAAVAAEEDMLDFVTLSTEPGSFGGLPASGHNFGPAYNASALMEMNQMFDFYDGGGLDLCCLGAAEVSPSGDVNVSRMSKNKLTGPGGFIDIAMSTRNICFMTTLTAKGLEISAGDGKLKIEQEGKIKKFVKSVYETTFSGDEAVRRGQKVFYVTERAVFRRTNESDVIELIEIAPGMDLQKDILDQMSFTPAISPDLREMDRRIFTDRKMGASSDFFGSLEDRVTYDKENNTIYMEMFGIMLNNEEDIEWFGTAMREVLRPYVETYGKVNMISNYDGFELGKGLEDLYTEKIEAIQKDCYNSWTRYTGSAFQRAKLKSSMSIEDLDLDDLFDEFSQEGKDTLSSEELRQGFYNTFHIQLTPSQIHLFHKEGGEVDRNTFREGVMAILRWKRPS</sequence>
<evidence type="ECO:0000313" key="2">
    <source>
        <dbReference type="Proteomes" id="UP000693970"/>
    </source>
</evidence>
<dbReference type="InterPro" id="IPR004165">
    <property type="entry name" value="CoA_trans_fam_I"/>
</dbReference>
<dbReference type="Proteomes" id="UP000693970">
    <property type="component" value="Unassembled WGS sequence"/>
</dbReference>
<gene>
    <name evidence="1" type="ORF">IV203_009292</name>
</gene>
<dbReference type="AlphaFoldDB" id="A0A9K3L038"/>
<dbReference type="GO" id="GO:0008410">
    <property type="term" value="F:CoA-transferase activity"/>
    <property type="evidence" value="ECO:0007669"/>
    <property type="project" value="InterPro"/>
</dbReference>
<dbReference type="EMBL" id="JAGRRH010000017">
    <property type="protein sequence ID" value="KAG7353243.1"/>
    <property type="molecule type" value="Genomic_DNA"/>
</dbReference>
<dbReference type="OrthoDB" id="48317at2759"/>
<keyword evidence="1" id="KW-0808">Transferase</keyword>